<dbReference type="Pfam" id="PF20250">
    <property type="entry name" value="FapA_N"/>
    <property type="match status" value="1"/>
</dbReference>
<keyword evidence="3" id="KW-1185">Reference proteome</keyword>
<dbReference type="InterPro" id="IPR046865">
    <property type="entry name" value="FapA_b_solenoid"/>
</dbReference>
<evidence type="ECO:0000313" key="2">
    <source>
        <dbReference type="EMBL" id="MRN51643.1"/>
    </source>
</evidence>
<protein>
    <submittedName>
        <fullName evidence="2">DUF342 domain-containing protein</fullName>
    </submittedName>
</protein>
<evidence type="ECO:0000313" key="3">
    <source>
        <dbReference type="Proteomes" id="UP000463051"/>
    </source>
</evidence>
<dbReference type="Pfam" id="PF03961">
    <property type="entry name" value="FapA"/>
    <property type="match status" value="1"/>
</dbReference>
<dbReference type="PANTHER" id="PTHR38032:SF1">
    <property type="entry name" value="RNA-BINDING PROTEIN KHPB N-TERMINAL DOMAIN-CONTAINING PROTEIN"/>
    <property type="match status" value="1"/>
</dbReference>
<dbReference type="Proteomes" id="UP000463051">
    <property type="component" value="Unassembled WGS sequence"/>
</dbReference>
<dbReference type="AlphaFoldDB" id="A0A7X2H1F9"/>
<dbReference type="EMBL" id="WJXB01000001">
    <property type="protein sequence ID" value="MRN51643.1"/>
    <property type="molecule type" value="Genomic_DNA"/>
</dbReference>
<accession>A0A7X2H1F9</accession>
<sequence length="518" mass="57566">MGIVSIQGNNIKIASNQSYSIDPPFKDFVISVNDVTLKERMRVSSKDNLIWTYIGEQISGYTLSLRAQDMELYILIHHKFELEAAPTVRLQNDNIFVGIAYKPDLKRRLTLEGLMGQIEEMDVVPQFVNQNVLKQELELPTGKEILIGKGVASLKGSDAWIETFFSDETFHRGVNENNGVVDFTSEMVIPTVDKGTKIALYHASEPGEPGTDLKGNPILAEPVKDILIPFDPSVEYRTNVWYAMIPGRPLLVANKNSYLLRIIAVYEHHGDATYEKGNIYFTGDITIHGDVHDGVQIEALGKVMVKGNVFKSSILAAGSISVTGTILNATLSAGKPSMLASMFYKELFQLNKSFEILIAAMKKFSEMANNKGYEYGTLLNILIQVKHKKFFEEVTEFVQKLDKVKSGLPEYIQILKIRLSGFMNEERIALQKDEGQMKGISIYLQTAVERVEALSTQPCDIRFASASYSEIGTGGKVEVTGKGTIHCKIHTEKGIAYLIPSGKSHGDEIHIKGALYEA</sequence>
<dbReference type="RefSeq" id="WP_154116370.1">
    <property type="nucleotide sequence ID" value="NZ_WJXB01000001.1"/>
</dbReference>
<evidence type="ECO:0000259" key="1">
    <source>
        <dbReference type="Pfam" id="PF20250"/>
    </source>
</evidence>
<dbReference type="InterPro" id="IPR046866">
    <property type="entry name" value="FapA_N"/>
</dbReference>
<dbReference type="InterPro" id="IPR005646">
    <property type="entry name" value="FapA"/>
</dbReference>
<dbReference type="PANTHER" id="PTHR38032">
    <property type="entry name" value="POLYMERASE-RELATED"/>
    <property type="match status" value="1"/>
</dbReference>
<organism evidence="2 3">
    <name type="scientific">Paenibacillus monticola</name>
    <dbReference type="NCBI Taxonomy" id="2666075"/>
    <lineage>
        <taxon>Bacteria</taxon>
        <taxon>Bacillati</taxon>
        <taxon>Bacillota</taxon>
        <taxon>Bacilli</taxon>
        <taxon>Bacillales</taxon>
        <taxon>Paenibacillaceae</taxon>
        <taxon>Paenibacillus</taxon>
    </lineage>
</organism>
<reference evidence="2 3" key="1">
    <citation type="submission" date="2019-11" db="EMBL/GenBank/DDBJ databases">
        <title>Paenibacillus monticola sp. nov., a novel PGPR strain isolated from mountain sample in China.</title>
        <authorList>
            <person name="Zhao Q."/>
            <person name="Li H.-P."/>
            <person name="Zhang J.-L."/>
        </authorList>
    </citation>
    <scope>NUCLEOTIDE SEQUENCE [LARGE SCALE GENOMIC DNA]</scope>
    <source>
        <strain evidence="2 3">LC-T2</strain>
    </source>
</reference>
<name>A0A7X2H1F9_9BACL</name>
<proteinExistence type="predicted"/>
<feature type="domain" description="Flagellar Assembly Protein A N-terminal region" evidence="1">
    <location>
        <begin position="100"/>
        <end position="252"/>
    </location>
</feature>
<comment type="caution">
    <text evidence="2">The sequence shown here is derived from an EMBL/GenBank/DDBJ whole genome shotgun (WGS) entry which is preliminary data.</text>
</comment>
<gene>
    <name evidence="2" type="ORF">GJB61_01285</name>
</gene>